<keyword evidence="1" id="KW-0472">Membrane</keyword>
<evidence type="ECO:0000256" key="1">
    <source>
        <dbReference type="SAM" id="Phobius"/>
    </source>
</evidence>
<keyword evidence="3" id="KW-1185">Reference proteome</keyword>
<name>A0AAD6ZHH4_9AGAR</name>
<evidence type="ECO:0000313" key="3">
    <source>
        <dbReference type="Proteomes" id="UP001218218"/>
    </source>
</evidence>
<comment type="caution">
    <text evidence="2">The sequence shown here is derived from an EMBL/GenBank/DDBJ whole genome shotgun (WGS) entry which is preliminary data.</text>
</comment>
<gene>
    <name evidence="2" type="ORF">DFH08DRAFT_818134</name>
</gene>
<sequence>MAEASTMEACAVTVIAAGVTTSIPPTQVSHESGKDVRMVMANSTSLIVVPYSPSVPFMSVKAWEGIPFYVFFVTAFLCVFLRVKKSIRVQGTADEWEILEKEVEKYDAADTTSVDTEQLSSFSVGTIMKLRNQLSEKSAHSTVIFGQWASDLDLIAVDEFESQLAEGWTRKKKR</sequence>
<proteinExistence type="predicted"/>
<keyword evidence="1" id="KW-1133">Transmembrane helix</keyword>
<accession>A0AAD6ZHH4</accession>
<organism evidence="2 3">
    <name type="scientific">Mycena albidolilacea</name>
    <dbReference type="NCBI Taxonomy" id="1033008"/>
    <lineage>
        <taxon>Eukaryota</taxon>
        <taxon>Fungi</taxon>
        <taxon>Dikarya</taxon>
        <taxon>Basidiomycota</taxon>
        <taxon>Agaricomycotina</taxon>
        <taxon>Agaricomycetes</taxon>
        <taxon>Agaricomycetidae</taxon>
        <taxon>Agaricales</taxon>
        <taxon>Marasmiineae</taxon>
        <taxon>Mycenaceae</taxon>
        <taxon>Mycena</taxon>
    </lineage>
</organism>
<dbReference type="Proteomes" id="UP001218218">
    <property type="component" value="Unassembled WGS sequence"/>
</dbReference>
<feature type="transmembrane region" description="Helical" evidence="1">
    <location>
        <begin position="66"/>
        <end position="83"/>
    </location>
</feature>
<dbReference type="AlphaFoldDB" id="A0AAD6ZHH4"/>
<protein>
    <submittedName>
        <fullName evidence="2">Uncharacterized protein</fullName>
    </submittedName>
</protein>
<evidence type="ECO:0000313" key="2">
    <source>
        <dbReference type="EMBL" id="KAJ7323016.1"/>
    </source>
</evidence>
<reference evidence="2" key="1">
    <citation type="submission" date="2023-03" db="EMBL/GenBank/DDBJ databases">
        <title>Massive genome expansion in bonnet fungi (Mycena s.s.) driven by repeated elements and novel gene families across ecological guilds.</title>
        <authorList>
            <consortium name="Lawrence Berkeley National Laboratory"/>
            <person name="Harder C.B."/>
            <person name="Miyauchi S."/>
            <person name="Viragh M."/>
            <person name="Kuo A."/>
            <person name="Thoen E."/>
            <person name="Andreopoulos B."/>
            <person name="Lu D."/>
            <person name="Skrede I."/>
            <person name="Drula E."/>
            <person name="Henrissat B."/>
            <person name="Morin E."/>
            <person name="Kohler A."/>
            <person name="Barry K."/>
            <person name="LaButti K."/>
            <person name="Morin E."/>
            <person name="Salamov A."/>
            <person name="Lipzen A."/>
            <person name="Mereny Z."/>
            <person name="Hegedus B."/>
            <person name="Baldrian P."/>
            <person name="Stursova M."/>
            <person name="Weitz H."/>
            <person name="Taylor A."/>
            <person name="Grigoriev I.V."/>
            <person name="Nagy L.G."/>
            <person name="Martin F."/>
            <person name="Kauserud H."/>
        </authorList>
    </citation>
    <scope>NUCLEOTIDE SEQUENCE</scope>
    <source>
        <strain evidence="2">CBHHK002</strain>
    </source>
</reference>
<keyword evidence="1" id="KW-0812">Transmembrane</keyword>
<dbReference type="EMBL" id="JARIHO010000048">
    <property type="protein sequence ID" value="KAJ7323016.1"/>
    <property type="molecule type" value="Genomic_DNA"/>
</dbReference>